<dbReference type="PANTHER" id="PTHR16038:SF4">
    <property type="entry name" value="WD REPEAT-CONTAINING PROTEIN 74"/>
    <property type="match status" value="1"/>
</dbReference>
<dbReference type="InterPro" id="IPR037379">
    <property type="entry name" value="WDR74/Nsa1"/>
</dbReference>
<evidence type="ECO:0000256" key="1">
    <source>
        <dbReference type="ARBA" id="ARBA00007861"/>
    </source>
</evidence>
<dbReference type="EMBL" id="CAJVPJ010000906">
    <property type="protein sequence ID" value="CAG8564498.1"/>
    <property type="molecule type" value="Genomic_DNA"/>
</dbReference>
<feature type="domain" description="Tyrosine specific protein phosphatases" evidence="4">
    <location>
        <begin position="454"/>
        <end position="523"/>
    </location>
</feature>
<evidence type="ECO:0000259" key="4">
    <source>
        <dbReference type="PROSITE" id="PS50056"/>
    </source>
</evidence>
<evidence type="ECO:0000313" key="5">
    <source>
        <dbReference type="EMBL" id="CAG8564498.1"/>
    </source>
</evidence>
<dbReference type="InterPro" id="IPR001680">
    <property type="entry name" value="WD40_rpt"/>
</dbReference>
<evidence type="ECO:0000313" key="6">
    <source>
        <dbReference type="Proteomes" id="UP000789572"/>
    </source>
</evidence>
<dbReference type="PROSITE" id="PS50056">
    <property type="entry name" value="TYR_PHOSPHATASE_2"/>
    <property type="match status" value="1"/>
</dbReference>
<dbReference type="Proteomes" id="UP000789572">
    <property type="component" value="Unassembled WGS sequence"/>
</dbReference>
<dbReference type="Gene3D" id="2.130.10.10">
    <property type="entry name" value="YVTN repeat-like/Quinoprotein amine dehydrogenase"/>
    <property type="match status" value="2"/>
</dbReference>
<dbReference type="InterPro" id="IPR029021">
    <property type="entry name" value="Prot-tyrosine_phosphatase-like"/>
</dbReference>
<dbReference type="InterPro" id="IPR000387">
    <property type="entry name" value="Tyr_Pase_dom"/>
</dbReference>
<dbReference type="CDD" id="cd22857">
    <property type="entry name" value="WDR74"/>
    <property type="match status" value="1"/>
</dbReference>
<evidence type="ECO:0000256" key="3">
    <source>
        <dbReference type="ARBA" id="ARBA00014234"/>
    </source>
</evidence>
<dbReference type="SMART" id="SM00320">
    <property type="entry name" value="WD40"/>
    <property type="match status" value="3"/>
</dbReference>
<gene>
    <name evidence="5" type="ORF">POCULU_LOCUS5677</name>
</gene>
<comment type="caution">
    <text evidence="5">The sequence shown here is derived from an EMBL/GenBank/DDBJ whole genome shotgun (WGS) entry which is preliminary data.</text>
</comment>
<dbReference type="Pfam" id="PF03162">
    <property type="entry name" value="Y_phosphatase2"/>
    <property type="match status" value="1"/>
</dbReference>
<dbReference type="GO" id="GO:0005730">
    <property type="term" value="C:nucleolus"/>
    <property type="evidence" value="ECO:0007669"/>
    <property type="project" value="InterPro"/>
</dbReference>
<dbReference type="GO" id="GO:0042273">
    <property type="term" value="P:ribosomal large subunit biogenesis"/>
    <property type="evidence" value="ECO:0007669"/>
    <property type="project" value="InterPro"/>
</dbReference>
<reference evidence="5" key="1">
    <citation type="submission" date="2021-06" db="EMBL/GenBank/DDBJ databases">
        <authorList>
            <person name="Kallberg Y."/>
            <person name="Tangrot J."/>
            <person name="Rosling A."/>
        </authorList>
    </citation>
    <scope>NUCLEOTIDE SEQUENCE</scope>
    <source>
        <strain evidence="5">IA702</strain>
    </source>
</reference>
<dbReference type="OrthoDB" id="18388at2759"/>
<dbReference type="InterPro" id="IPR004861">
    <property type="entry name" value="Siw14-like"/>
</dbReference>
<dbReference type="InterPro" id="IPR015943">
    <property type="entry name" value="WD40/YVTN_repeat-like_dom_sf"/>
</dbReference>
<sequence>MAYKEYEILHRRRTVTVHETSSSEESASVAVKSWGKINREEGIQLLCHGLIENRKAIVAARQNGRIDFIDPNEDGKIITKFTEDSIKVNEKNKGVFVGLFANDRTLVTATDGGTVCYRSLASADPEHTVTTLTLSPDLCRLRVHTKEHHIFACGGKERDLSIWDVNAHGSETSPSITSIYTRNTKDPPGVIWRAKNVKNDFLDMRVPVWITDLQFLNDDDVSKLVTGTRHHQIRLYDIKAARRPVLDVTTGEHPVVALVRGKNANEVVFSDTFGNVQSLDIRAGKLLERYKGFAGTARGLAVDHQRSLLITVGLDRFLRIHKMDGTRNLLQKVYLKHKLTDVLIDTDDVEPTNTAPQAEADDELWKTLETKPKVTQDQFNMLIPPFRYAIVEDEVYRGAYPKSRNLRFLKRLHLKTILSLCPNLPAGDLADFCKEYNIKNITLQVNKVKDNVPLSYSKAVQAIQIIIDPENQPIYVHCLDGANVTGLVIACLRKLQMWSVPSAMGEFLRFLRGGVTSSEENEFVEKFSAEIEIPCTIPIWLWSGRVDFVKHPTLKLKFLDPGIVQTTTKKAAGGIGEGDRDLLGNLLEPPANVTTEYREVDAIEEEEPEAVSMTLLALALEGLKD</sequence>
<dbReference type="Gene3D" id="3.90.190.10">
    <property type="entry name" value="Protein tyrosine phosphatase superfamily"/>
    <property type="match status" value="1"/>
</dbReference>
<name>A0A9N9FV31_9GLOM</name>
<proteinExistence type="inferred from homology"/>
<dbReference type="AlphaFoldDB" id="A0A9N9FV31"/>
<accession>A0A9N9FV31</accession>
<evidence type="ECO:0000256" key="2">
    <source>
        <dbReference type="ARBA" id="ARBA00011187"/>
    </source>
</evidence>
<dbReference type="PANTHER" id="PTHR16038">
    <property type="entry name" value="NOP SEVEN ASSOCIATED PROTEIN 1"/>
    <property type="match status" value="1"/>
</dbReference>
<protein>
    <recommendedName>
        <fullName evidence="3">Ribosome biogenesis protein NSA1</fullName>
    </recommendedName>
</protein>
<comment type="subunit">
    <text evidence="2">Component of the pre-66S ribosomal particle.</text>
</comment>
<organism evidence="5 6">
    <name type="scientific">Paraglomus occultum</name>
    <dbReference type="NCBI Taxonomy" id="144539"/>
    <lineage>
        <taxon>Eukaryota</taxon>
        <taxon>Fungi</taxon>
        <taxon>Fungi incertae sedis</taxon>
        <taxon>Mucoromycota</taxon>
        <taxon>Glomeromycotina</taxon>
        <taxon>Glomeromycetes</taxon>
        <taxon>Paraglomerales</taxon>
        <taxon>Paraglomeraceae</taxon>
        <taxon>Paraglomus</taxon>
    </lineage>
</organism>
<dbReference type="FunFam" id="3.90.190.10:FF:000084">
    <property type="entry name" value="Tyrosine phospatase-like protein"/>
    <property type="match status" value="1"/>
</dbReference>
<comment type="similarity">
    <text evidence="1">Belongs to the NSA1 family.</text>
</comment>
<keyword evidence="6" id="KW-1185">Reference proteome</keyword>
<dbReference type="InterPro" id="IPR036322">
    <property type="entry name" value="WD40_repeat_dom_sf"/>
</dbReference>
<dbReference type="GO" id="GO:0030687">
    <property type="term" value="C:preribosome, large subunit precursor"/>
    <property type="evidence" value="ECO:0007669"/>
    <property type="project" value="TreeGrafter"/>
</dbReference>
<dbReference type="SUPFAM" id="SSF52799">
    <property type="entry name" value="(Phosphotyrosine protein) phosphatases II"/>
    <property type="match status" value="1"/>
</dbReference>
<dbReference type="SUPFAM" id="SSF50978">
    <property type="entry name" value="WD40 repeat-like"/>
    <property type="match status" value="1"/>
</dbReference>
<dbReference type="CDD" id="cd17663">
    <property type="entry name" value="PFA-DSP_Oca6"/>
    <property type="match status" value="1"/>
</dbReference>